<dbReference type="InterPro" id="IPR014782">
    <property type="entry name" value="Peptidase_M1_dom"/>
</dbReference>
<dbReference type="InterPro" id="IPR050344">
    <property type="entry name" value="Peptidase_M1_aminopeptidases"/>
</dbReference>
<dbReference type="PANTHER" id="PTHR11533">
    <property type="entry name" value="PROTEASE M1 ZINC METALLOPROTEASE"/>
    <property type="match status" value="1"/>
</dbReference>
<evidence type="ECO:0000256" key="10">
    <source>
        <dbReference type="ARBA" id="ARBA00022833"/>
    </source>
</evidence>
<dbReference type="EMBL" id="VENP01000069">
    <property type="protein sequence ID" value="TNU73046.1"/>
    <property type="molecule type" value="Genomic_DNA"/>
</dbReference>
<dbReference type="GO" id="GO:0005737">
    <property type="term" value="C:cytoplasm"/>
    <property type="evidence" value="ECO:0007669"/>
    <property type="project" value="TreeGrafter"/>
</dbReference>
<evidence type="ECO:0000256" key="12">
    <source>
        <dbReference type="ARBA" id="ARBA00029811"/>
    </source>
</evidence>
<evidence type="ECO:0000313" key="19">
    <source>
        <dbReference type="Proteomes" id="UP000313849"/>
    </source>
</evidence>
<feature type="domain" description="Aminopeptidase N-like N-terminal" evidence="17">
    <location>
        <begin position="143"/>
        <end position="232"/>
    </location>
</feature>
<evidence type="ECO:0000259" key="15">
    <source>
        <dbReference type="Pfam" id="PF01433"/>
    </source>
</evidence>
<dbReference type="Pfam" id="PF11838">
    <property type="entry name" value="ERAP1_C"/>
    <property type="match status" value="1"/>
</dbReference>
<feature type="compositionally biased region" description="Low complexity" evidence="14">
    <location>
        <begin position="20"/>
        <end position="34"/>
    </location>
</feature>
<evidence type="ECO:0000256" key="7">
    <source>
        <dbReference type="ARBA" id="ARBA00022670"/>
    </source>
</evidence>
<keyword evidence="6 18" id="KW-0031">Aminopeptidase</keyword>
<dbReference type="GO" id="GO:0042277">
    <property type="term" value="F:peptide binding"/>
    <property type="evidence" value="ECO:0007669"/>
    <property type="project" value="TreeGrafter"/>
</dbReference>
<comment type="cofactor">
    <cofactor evidence="2">
        <name>Zn(2+)</name>
        <dbReference type="ChEBI" id="CHEBI:29105"/>
    </cofactor>
</comment>
<evidence type="ECO:0000256" key="13">
    <source>
        <dbReference type="ARBA" id="ARBA00031533"/>
    </source>
</evidence>
<keyword evidence="7" id="KW-0645">Protease</keyword>
<dbReference type="InterPro" id="IPR001930">
    <property type="entry name" value="Peptidase_M1"/>
</dbReference>
<dbReference type="PANTHER" id="PTHR11533:SF174">
    <property type="entry name" value="PUROMYCIN-SENSITIVE AMINOPEPTIDASE-RELATED"/>
    <property type="match status" value="1"/>
</dbReference>
<accession>A0A5C5BAY5</accession>
<dbReference type="GO" id="GO:0016020">
    <property type="term" value="C:membrane"/>
    <property type="evidence" value="ECO:0007669"/>
    <property type="project" value="TreeGrafter"/>
</dbReference>
<evidence type="ECO:0000313" key="18">
    <source>
        <dbReference type="EMBL" id="TNU73046.1"/>
    </source>
</evidence>
<evidence type="ECO:0000259" key="16">
    <source>
        <dbReference type="Pfam" id="PF11838"/>
    </source>
</evidence>
<dbReference type="FunFam" id="2.60.40.1730:FF:000010">
    <property type="entry name" value="Putative aminopeptidase N"/>
    <property type="match status" value="1"/>
</dbReference>
<dbReference type="InterPro" id="IPR042097">
    <property type="entry name" value="Aminopeptidase_N-like_N_sf"/>
</dbReference>
<dbReference type="GO" id="GO:0070006">
    <property type="term" value="F:metalloaminopeptidase activity"/>
    <property type="evidence" value="ECO:0007669"/>
    <property type="project" value="TreeGrafter"/>
</dbReference>
<evidence type="ECO:0000256" key="11">
    <source>
        <dbReference type="ARBA" id="ARBA00023049"/>
    </source>
</evidence>
<evidence type="ECO:0000256" key="14">
    <source>
        <dbReference type="SAM" id="MobiDB-lite"/>
    </source>
</evidence>
<evidence type="ECO:0000259" key="17">
    <source>
        <dbReference type="Pfam" id="PF17900"/>
    </source>
</evidence>
<dbReference type="GO" id="GO:0008270">
    <property type="term" value="F:zinc ion binding"/>
    <property type="evidence" value="ECO:0007669"/>
    <property type="project" value="InterPro"/>
</dbReference>
<evidence type="ECO:0000256" key="3">
    <source>
        <dbReference type="ARBA" id="ARBA00010136"/>
    </source>
</evidence>
<dbReference type="EC" id="3.4.11.2" evidence="4"/>
<keyword evidence="8" id="KW-0479">Metal-binding</keyword>
<evidence type="ECO:0000256" key="4">
    <source>
        <dbReference type="ARBA" id="ARBA00012564"/>
    </source>
</evidence>
<feature type="domain" description="Peptidase M1 membrane alanine aminopeptidase" evidence="15">
    <location>
        <begin position="276"/>
        <end position="488"/>
    </location>
</feature>
<comment type="similarity">
    <text evidence="3">Belongs to the peptidase M1 family.</text>
</comment>
<dbReference type="InterPro" id="IPR045357">
    <property type="entry name" value="Aminopeptidase_N-like_N"/>
</dbReference>
<evidence type="ECO:0000256" key="8">
    <source>
        <dbReference type="ARBA" id="ARBA00022723"/>
    </source>
</evidence>
<keyword evidence="19" id="KW-1185">Reference proteome</keyword>
<protein>
    <recommendedName>
        <fullName evidence="5">Aminopeptidase N</fullName>
        <ecNumber evidence="4">3.4.11.2</ecNumber>
    </recommendedName>
    <alternativeName>
        <fullName evidence="12">Alanine aminopeptidase</fullName>
    </alternativeName>
    <alternativeName>
        <fullName evidence="13">Lysyl aminopeptidase</fullName>
    </alternativeName>
</protein>
<keyword evidence="9 18" id="KW-0378">Hydrolase</keyword>
<dbReference type="CDD" id="cd09602">
    <property type="entry name" value="M1_APN"/>
    <property type="match status" value="1"/>
</dbReference>
<dbReference type="SUPFAM" id="SSF55486">
    <property type="entry name" value="Metalloproteases ('zincins'), catalytic domain"/>
    <property type="match status" value="1"/>
</dbReference>
<dbReference type="Pfam" id="PF17900">
    <property type="entry name" value="Peptidase_M1_N"/>
    <property type="match status" value="1"/>
</dbReference>
<dbReference type="InterPro" id="IPR024571">
    <property type="entry name" value="ERAP1-like_C_dom"/>
</dbReference>
<evidence type="ECO:0000256" key="9">
    <source>
        <dbReference type="ARBA" id="ARBA00022801"/>
    </source>
</evidence>
<sequence>MIECVTLPPASQPTSPAPRSASTAVTNTTSADATGDLTRDEARTRAGVVRDVRYAVELDLSAAGSDPTFASRTIVRFAATPGAATFLDLIAASVHRVTLNGHDITPDGEPTARLHLTDLAATNEVVVEATCDYVRTGQGLHRFVDPADGEVYLYSQLAEMDARRVFACFDQPDVKATLDLTVLAPDHWAVISNSDAPEPTTQPDARTREVASRAHRVARWTFATTPVMSTYLMAVVAGPYVCDETTLSTANGTIPARVWGRPALREHLAAPEVFRATQAGLDFYERAFDLAFPYDSYDQVYVPEYNLGAMENVGCVTISEDTLLFRSRPTRAEEEFRTVVVLHELAHMWFGDLVTMRWWDDLWLNESFAEFAGTLTGERVTEHTDAWVSFGVRRKSVAYRIDQLSTSHPVIGDVPSVAATTGAFDMITYAKGASVLRQLAHTLGEDVFFHGVGAYLRAHREGNATLTELLVELERASGRDLTEWARVWLALPGVTTLRAEVETDADGVLTRAEIVEGLPQIPGSDAAQPHRQHRLRVGGYVLRTDDDQPAPDGEHTSPARPALVRAWVEDVAVHGPTTPLPGLVGRAAPDLLLVNDDDLTYAKVVLDSRSLKTVLHHPEAVVEPMLQHLVLTSLWHACRDGRLAAPAYVRAALGGLAVATSSTTIATTCANLVTAVQRYAAPDGAASLGVDVADALWQLVRDAEPGSDAQLQLLRGYLAIAGTAEQAERALAVVRDEGPVRGVTVDVDLRWAVLRTAVACGVAGEVEIAAELARDDTAAGRRRAAGARAAAPTPEAKLAAWRDIAAPDGEPLANATMYAVADGLTRVVDPAVLAPLVPEWFATIRAFWDSTSPNVAKRVVAATFPVEAAGREPDLVEQAEAWLAANADAPRVLRSTVQEGLEETRRALVAQGVA</sequence>
<dbReference type="Gene3D" id="1.10.390.10">
    <property type="entry name" value="Neutral Protease Domain 2"/>
    <property type="match status" value="1"/>
</dbReference>
<dbReference type="Gene3D" id="2.60.40.1730">
    <property type="entry name" value="tricorn interacting facor f3 domain"/>
    <property type="match status" value="1"/>
</dbReference>
<dbReference type="InterPro" id="IPR012778">
    <property type="entry name" value="Pept_M1_aminopeptidase"/>
</dbReference>
<proteinExistence type="inferred from homology"/>
<comment type="caution">
    <text evidence="18">The sequence shown here is derived from an EMBL/GenBank/DDBJ whole genome shotgun (WGS) entry which is preliminary data.</text>
</comment>
<evidence type="ECO:0000256" key="2">
    <source>
        <dbReference type="ARBA" id="ARBA00001947"/>
    </source>
</evidence>
<dbReference type="NCBIfam" id="TIGR02412">
    <property type="entry name" value="pepN_strep_liv"/>
    <property type="match status" value="1"/>
</dbReference>
<organism evidence="18 19">
    <name type="scientific">Miniimonas arenae</name>
    <dbReference type="NCBI Taxonomy" id="676201"/>
    <lineage>
        <taxon>Bacteria</taxon>
        <taxon>Bacillati</taxon>
        <taxon>Actinomycetota</taxon>
        <taxon>Actinomycetes</taxon>
        <taxon>Micrococcales</taxon>
        <taxon>Beutenbergiaceae</taxon>
        <taxon>Miniimonas</taxon>
    </lineage>
</organism>
<keyword evidence="10" id="KW-0862">Zinc</keyword>
<feature type="domain" description="ERAP1-like C-terminal" evidence="16">
    <location>
        <begin position="592"/>
        <end position="906"/>
    </location>
</feature>
<dbReference type="Proteomes" id="UP000313849">
    <property type="component" value="Unassembled WGS sequence"/>
</dbReference>
<dbReference type="GO" id="GO:0005615">
    <property type="term" value="C:extracellular space"/>
    <property type="evidence" value="ECO:0007669"/>
    <property type="project" value="TreeGrafter"/>
</dbReference>
<dbReference type="GO" id="GO:0006508">
    <property type="term" value="P:proteolysis"/>
    <property type="evidence" value="ECO:0007669"/>
    <property type="project" value="UniProtKB-KW"/>
</dbReference>
<evidence type="ECO:0000256" key="6">
    <source>
        <dbReference type="ARBA" id="ARBA00022438"/>
    </source>
</evidence>
<dbReference type="GO" id="GO:0043171">
    <property type="term" value="P:peptide catabolic process"/>
    <property type="evidence" value="ECO:0007669"/>
    <property type="project" value="TreeGrafter"/>
</dbReference>
<feature type="region of interest" description="Disordered" evidence="14">
    <location>
        <begin position="1"/>
        <end position="39"/>
    </location>
</feature>
<keyword evidence="11" id="KW-0482">Metalloprotease</keyword>
<dbReference type="InterPro" id="IPR027268">
    <property type="entry name" value="Peptidase_M4/M1_CTD_sf"/>
</dbReference>
<dbReference type="SUPFAM" id="SSF63737">
    <property type="entry name" value="Leukotriene A4 hydrolase N-terminal domain"/>
    <property type="match status" value="1"/>
</dbReference>
<dbReference type="AlphaFoldDB" id="A0A5C5BAY5"/>
<dbReference type="OrthoDB" id="100605at2"/>
<evidence type="ECO:0000256" key="5">
    <source>
        <dbReference type="ARBA" id="ARBA00015611"/>
    </source>
</evidence>
<dbReference type="Pfam" id="PF01433">
    <property type="entry name" value="Peptidase_M1"/>
    <property type="match status" value="1"/>
</dbReference>
<dbReference type="FunFam" id="1.10.390.10:FF:000006">
    <property type="entry name" value="Puromycin-sensitive aminopeptidase"/>
    <property type="match status" value="1"/>
</dbReference>
<gene>
    <name evidence="18" type="primary">pepN</name>
    <name evidence="18" type="ORF">FH969_13510</name>
</gene>
<dbReference type="PRINTS" id="PR00756">
    <property type="entry name" value="ALADIPTASE"/>
</dbReference>
<name>A0A5C5BAY5_9MICO</name>
<dbReference type="GO" id="GO:0016285">
    <property type="term" value="F:alanyl aminopeptidase activity"/>
    <property type="evidence" value="ECO:0007669"/>
    <property type="project" value="UniProtKB-EC"/>
</dbReference>
<comment type="catalytic activity">
    <reaction evidence="1">
        <text>Release of an N-terminal amino acid, Xaa-|-Yaa- from a peptide, amide or arylamide. Xaa is preferably Ala, but may be most amino acids including Pro (slow action). When a terminal hydrophobic residue is followed by a prolyl residue, the two may be released as an intact Xaa-Pro dipeptide.</text>
        <dbReference type="EC" id="3.4.11.2"/>
    </reaction>
</comment>
<evidence type="ECO:0000256" key="1">
    <source>
        <dbReference type="ARBA" id="ARBA00000098"/>
    </source>
</evidence>
<reference evidence="18 19" key="1">
    <citation type="submission" date="2019-06" db="EMBL/GenBank/DDBJ databases">
        <title>Draft genome sequence of Miniimonas arenae KCTC 19750T isolated from sea sand.</title>
        <authorList>
            <person name="Park S.-J."/>
        </authorList>
    </citation>
    <scope>NUCLEOTIDE SEQUENCE [LARGE SCALE GENOMIC DNA]</scope>
    <source>
        <strain evidence="18 19">KCTC 19750</strain>
    </source>
</reference>